<reference evidence="1" key="1">
    <citation type="submission" date="2020-06" db="EMBL/GenBank/DDBJ databases">
        <authorList>
            <person name="Li T."/>
            <person name="Hu X."/>
            <person name="Zhang T."/>
            <person name="Song X."/>
            <person name="Zhang H."/>
            <person name="Dai N."/>
            <person name="Sheng W."/>
            <person name="Hou X."/>
            <person name="Wei L."/>
        </authorList>
    </citation>
    <scope>NUCLEOTIDE SEQUENCE</scope>
    <source>
        <strain evidence="1">G02</strain>
        <tissue evidence="1">Leaf</tissue>
    </source>
</reference>
<accession>A0AAW2JEQ7</accession>
<dbReference type="AlphaFoldDB" id="A0AAW2JEQ7"/>
<protein>
    <submittedName>
        <fullName evidence="1">Uncharacterized protein</fullName>
    </submittedName>
</protein>
<sequence>MEDSLVNKESFCSRSLGLQEVLSVRGRSSARVEVAADLAVDEMPRGERGLPRV</sequence>
<name>A0AAW2JEQ7_SESRA</name>
<proteinExistence type="predicted"/>
<dbReference type="EMBL" id="JACGWJ010000371">
    <property type="protein sequence ID" value="KAL0292920.1"/>
    <property type="molecule type" value="Genomic_DNA"/>
</dbReference>
<gene>
    <name evidence="1" type="ORF">Sradi_6966200</name>
</gene>
<reference evidence="1" key="2">
    <citation type="journal article" date="2024" name="Plant">
        <title>Genomic evolution and insights into agronomic trait innovations of Sesamum species.</title>
        <authorList>
            <person name="Miao H."/>
            <person name="Wang L."/>
            <person name="Qu L."/>
            <person name="Liu H."/>
            <person name="Sun Y."/>
            <person name="Le M."/>
            <person name="Wang Q."/>
            <person name="Wei S."/>
            <person name="Zheng Y."/>
            <person name="Lin W."/>
            <person name="Duan Y."/>
            <person name="Cao H."/>
            <person name="Xiong S."/>
            <person name="Wang X."/>
            <person name="Wei L."/>
            <person name="Li C."/>
            <person name="Ma Q."/>
            <person name="Ju M."/>
            <person name="Zhao R."/>
            <person name="Li G."/>
            <person name="Mu C."/>
            <person name="Tian Q."/>
            <person name="Mei H."/>
            <person name="Zhang T."/>
            <person name="Gao T."/>
            <person name="Zhang H."/>
        </authorList>
    </citation>
    <scope>NUCLEOTIDE SEQUENCE</scope>
    <source>
        <strain evidence="1">G02</strain>
    </source>
</reference>
<evidence type="ECO:0000313" key="1">
    <source>
        <dbReference type="EMBL" id="KAL0292920.1"/>
    </source>
</evidence>
<organism evidence="1">
    <name type="scientific">Sesamum radiatum</name>
    <name type="common">Black benniseed</name>
    <dbReference type="NCBI Taxonomy" id="300843"/>
    <lineage>
        <taxon>Eukaryota</taxon>
        <taxon>Viridiplantae</taxon>
        <taxon>Streptophyta</taxon>
        <taxon>Embryophyta</taxon>
        <taxon>Tracheophyta</taxon>
        <taxon>Spermatophyta</taxon>
        <taxon>Magnoliopsida</taxon>
        <taxon>eudicotyledons</taxon>
        <taxon>Gunneridae</taxon>
        <taxon>Pentapetalae</taxon>
        <taxon>asterids</taxon>
        <taxon>lamiids</taxon>
        <taxon>Lamiales</taxon>
        <taxon>Pedaliaceae</taxon>
        <taxon>Sesamum</taxon>
    </lineage>
</organism>
<comment type="caution">
    <text evidence="1">The sequence shown here is derived from an EMBL/GenBank/DDBJ whole genome shotgun (WGS) entry which is preliminary data.</text>
</comment>